<dbReference type="EMBL" id="CATIWC010000654">
    <property type="protein sequence ID" value="CAI8583408.1"/>
    <property type="molecule type" value="Genomic_DNA"/>
</dbReference>
<dbReference type="AlphaFoldDB" id="A0AAV0YEW8"/>
<evidence type="ECO:0000313" key="2">
    <source>
        <dbReference type="Proteomes" id="UP001157006"/>
    </source>
</evidence>
<keyword evidence="2" id="KW-1185">Reference proteome</keyword>
<accession>A0AAV0YEW8</accession>
<organism evidence="1 2">
    <name type="scientific">Vicia faba</name>
    <name type="common">Broad bean</name>
    <name type="synonym">Faba vulgaris</name>
    <dbReference type="NCBI Taxonomy" id="3906"/>
    <lineage>
        <taxon>Eukaryota</taxon>
        <taxon>Viridiplantae</taxon>
        <taxon>Streptophyta</taxon>
        <taxon>Embryophyta</taxon>
        <taxon>Tracheophyta</taxon>
        <taxon>Spermatophyta</taxon>
        <taxon>Magnoliopsida</taxon>
        <taxon>eudicotyledons</taxon>
        <taxon>Gunneridae</taxon>
        <taxon>Pentapetalae</taxon>
        <taxon>rosids</taxon>
        <taxon>fabids</taxon>
        <taxon>Fabales</taxon>
        <taxon>Fabaceae</taxon>
        <taxon>Papilionoideae</taxon>
        <taxon>50 kb inversion clade</taxon>
        <taxon>NPAAA clade</taxon>
        <taxon>Hologalegina</taxon>
        <taxon>IRL clade</taxon>
        <taxon>Fabeae</taxon>
        <taxon>Vicia</taxon>
    </lineage>
</organism>
<comment type="caution">
    <text evidence="1">The sequence shown here is derived from an EMBL/GenBank/DDBJ whole genome shotgun (WGS) entry which is preliminary data.</text>
</comment>
<gene>
    <name evidence="1" type="ORF">VFH_U025760</name>
</gene>
<evidence type="ECO:0000313" key="1">
    <source>
        <dbReference type="EMBL" id="CAI8583408.1"/>
    </source>
</evidence>
<name>A0AAV0YEW8_VICFA</name>
<sequence>MRLKVTFLIFVGGVKVALSTQCFLWNKIFRKSEVVTDQSPFNWYLKYLSLDMFREPLLFYQTLGNQGTSSGNLMVPTGGTPKLDWLSMLTMNLWYSSVINYKLMASSNVHMVSTPVVVGSMGDVRLEGESKIFDLTFMEIAF</sequence>
<dbReference type="Proteomes" id="UP001157006">
    <property type="component" value="Unassembled WGS sequence"/>
</dbReference>
<protein>
    <submittedName>
        <fullName evidence="1">Uncharacterized protein</fullName>
    </submittedName>
</protein>
<reference evidence="1 2" key="1">
    <citation type="submission" date="2023-01" db="EMBL/GenBank/DDBJ databases">
        <authorList>
            <person name="Kreplak J."/>
        </authorList>
    </citation>
    <scope>NUCLEOTIDE SEQUENCE [LARGE SCALE GENOMIC DNA]</scope>
</reference>
<proteinExistence type="predicted"/>